<keyword evidence="2" id="KW-1185">Reference proteome</keyword>
<gene>
    <name evidence="1" type="ORF">FY536_02070</name>
</gene>
<dbReference type="RefSeq" id="WP_104914501.1">
    <property type="nucleotide sequence ID" value="NZ_CP026847.1"/>
</dbReference>
<proteinExistence type="predicted"/>
<protein>
    <submittedName>
        <fullName evidence="1">Uncharacterized protein</fullName>
    </submittedName>
</protein>
<sequence>MIEAQIHENDSNELVPHDFENAKNKIKKFSDTLPKTTKLPSVRGGNNWYGTSVKVTGDDLNDFSEKLTDSLIEQNKNIITVFKEFKTIYDTFDTLDKDYIQRILVNLKATEEANRKALLGIKQNKELGRAQETILKVLTKHKEELDNLKHLKEIDEFYDKYKSFESYQEENIDTLQKNQKNIYEKIYEAQKTFNDFAGTQEESVQNLIENINKVSDKQISMQKEIFVFHDTYNNYVSDQKEVIHILKDDQEKQLNKINAAGISIKKDLSLLQEKHNEFVLLQEEYNLKNDAFNDQITSKLKNLVIIFGIIIIIMLLLNILLIGGIL</sequence>
<evidence type="ECO:0000313" key="2">
    <source>
        <dbReference type="Proteomes" id="UP000516446"/>
    </source>
</evidence>
<dbReference type="AlphaFoldDB" id="A0A7H1MKZ5"/>
<reference evidence="1 2" key="1">
    <citation type="submission" date="2019-08" db="EMBL/GenBank/DDBJ databases">
        <authorList>
            <person name="Chang H.C."/>
            <person name="Mun S.Y."/>
        </authorList>
    </citation>
    <scope>NUCLEOTIDE SEQUENCE [LARGE SCALE GENOMIC DNA]</scope>
    <source>
        <strain evidence="1 2">SK</strain>
    </source>
</reference>
<dbReference type="EMBL" id="CP043431">
    <property type="protein sequence ID" value="QNT64131.1"/>
    <property type="molecule type" value="Genomic_DNA"/>
</dbReference>
<accession>A0A7H1MKZ5</accession>
<dbReference type="Proteomes" id="UP000516446">
    <property type="component" value="Chromosome"/>
</dbReference>
<name>A0A7H1MKZ5_9LACO</name>
<organism evidence="1 2">
    <name type="scientific">Weissella koreensis</name>
    <dbReference type="NCBI Taxonomy" id="165096"/>
    <lineage>
        <taxon>Bacteria</taxon>
        <taxon>Bacillati</taxon>
        <taxon>Bacillota</taxon>
        <taxon>Bacilli</taxon>
        <taxon>Lactobacillales</taxon>
        <taxon>Lactobacillaceae</taxon>
        <taxon>Weissella</taxon>
    </lineage>
</organism>
<evidence type="ECO:0000313" key="1">
    <source>
        <dbReference type="EMBL" id="QNT64131.1"/>
    </source>
</evidence>